<dbReference type="PaxDb" id="593117-TGAM_0211"/>
<dbReference type="OrthoDB" id="100203at2157"/>
<dbReference type="eggNOG" id="arCOG06986">
    <property type="taxonomic scope" value="Archaea"/>
</dbReference>
<evidence type="ECO:0000256" key="1">
    <source>
        <dbReference type="SAM" id="Phobius"/>
    </source>
</evidence>
<dbReference type="PATRIC" id="fig|593117.10.peg.213"/>
<dbReference type="Proteomes" id="UP000001488">
    <property type="component" value="Chromosome"/>
</dbReference>
<organism evidence="2 3">
    <name type="scientific">Thermococcus gammatolerans (strain DSM 15229 / JCM 11827 / EJ3)</name>
    <dbReference type="NCBI Taxonomy" id="593117"/>
    <lineage>
        <taxon>Archaea</taxon>
        <taxon>Methanobacteriati</taxon>
        <taxon>Methanobacteriota</taxon>
        <taxon>Thermococci</taxon>
        <taxon>Thermococcales</taxon>
        <taxon>Thermococcaceae</taxon>
        <taxon>Thermococcus</taxon>
    </lineage>
</organism>
<accession>C5A3A1</accession>
<gene>
    <name evidence="2" type="ordered locus">TGAM_0211</name>
</gene>
<proteinExistence type="predicted"/>
<dbReference type="GeneID" id="7988786"/>
<keyword evidence="1" id="KW-0472">Membrane</keyword>
<reference evidence="2 3" key="1">
    <citation type="journal article" date="2007" name="Genome Biol.">
        <title>Genome analysis and genome-wide proteomics of Thermococcus gammatolerans, the most radioresistant organism known amongst the Archaea.</title>
        <authorList>
            <person name="Zivanovic Y."/>
            <person name="Armengaud J."/>
            <person name="Lagorce A."/>
            <person name="Leplat C."/>
            <person name="Guerin P."/>
            <person name="Dutertre M."/>
            <person name="Anthouard V."/>
            <person name="Forterre P."/>
            <person name="Wincker P."/>
            <person name="Confalonieri F."/>
        </authorList>
    </citation>
    <scope>NUCLEOTIDE SEQUENCE [LARGE SCALE GENOMIC DNA]</scope>
    <source>
        <strain evidence="3">DSM 15229 / JCM 11827 / EJ3</strain>
    </source>
</reference>
<keyword evidence="1" id="KW-0812">Transmembrane</keyword>
<sequence length="311" mass="34468">MRVVPLSPKFFPRFSTLAALALLFSAVLLKLYLSHFEQPVNVGSVDRLLIGAAFLILTAAIGWIISQSRRAFSFVGTVSVSGNSLVLSEKVEYETGRLLIEGRSYYLGKGRHYQIERRFVKSSSGKGSEIVPIWDEFFVEINGDGIGYFNAPAVLIKTGKYSGLALIFLTSRSETRFRDTMHLEINGEEATVEYHFDGGVLRGVVHSWLSKARGIRLYISGGGGEVKKKLGGGREFEFSYRLLPEEDTVLVAPFRFITPMMILGNLGGFLPSPREGLLFGHGTYELKAVLNVPFGRDVVEKVTFRIEAGKN</sequence>
<feature type="transmembrane region" description="Helical" evidence="1">
    <location>
        <begin position="48"/>
        <end position="65"/>
    </location>
</feature>
<dbReference type="EMBL" id="CP001398">
    <property type="protein sequence ID" value="ACS32713.1"/>
    <property type="molecule type" value="Genomic_DNA"/>
</dbReference>
<evidence type="ECO:0000313" key="3">
    <source>
        <dbReference type="Proteomes" id="UP000001488"/>
    </source>
</evidence>
<keyword evidence="1" id="KW-1133">Transmembrane helix</keyword>
<name>C5A3A1_THEGJ</name>
<protein>
    <submittedName>
        <fullName evidence="2">Uncharacterized protein</fullName>
    </submittedName>
</protein>
<dbReference type="AlphaFoldDB" id="C5A3A1"/>
<keyword evidence="3" id="KW-1185">Reference proteome</keyword>
<evidence type="ECO:0000313" key="2">
    <source>
        <dbReference type="EMBL" id="ACS32713.1"/>
    </source>
</evidence>
<dbReference type="KEGG" id="tga:TGAM_0211"/>
<dbReference type="RefSeq" id="WP_015857833.1">
    <property type="nucleotide sequence ID" value="NC_012804.1"/>
</dbReference>
<dbReference type="STRING" id="593117.TGAM_0211"/>
<dbReference type="HOGENOM" id="CLU_074026_0_0_2"/>